<feature type="region of interest" description="Disordered" evidence="1">
    <location>
        <begin position="69"/>
        <end position="94"/>
    </location>
</feature>
<organism evidence="2 3">
    <name type="scientific">Caballeronia udeis</name>
    <dbReference type="NCBI Taxonomy" id="1232866"/>
    <lineage>
        <taxon>Bacteria</taxon>
        <taxon>Pseudomonadati</taxon>
        <taxon>Pseudomonadota</taxon>
        <taxon>Betaproteobacteria</taxon>
        <taxon>Burkholderiales</taxon>
        <taxon>Burkholderiaceae</taxon>
        <taxon>Caballeronia</taxon>
    </lineage>
</organism>
<reference evidence="2 3" key="1">
    <citation type="submission" date="2016-01" db="EMBL/GenBank/DDBJ databases">
        <authorList>
            <person name="Oliw E.H."/>
        </authorList>
    </citation>
    <scope>NUCLEOTIDE SEQUENCE [LARGE SCALE GENOMIC DNA]</scope>
    <source>
        <strain evidence="2">LMG 27134</strain>
    </source>
</reference>
<proteinExistence type="predicted"/>
<dbReference type="AlphaFoldDB" id="A0A158GK02"/>
<accession>A0A158GK02</accession>
<dbReference type="EMBL" id="FCOK02000015">
    <property type="protein sequence ID" value="SAL32362.1"/>
    <property type="molecule type" value="Genomic_DNA"/>
</dbReference>
<evidence type="ECO:0000256" key="1">
    <source>
        <dbReference type="SAM" id="MobiDB-lite"/>
    </source>
</evidence>
<dbReference type="OrthoDB" id="9016971at2"/>
<dbReference type="Proteomes" id="UP000054683">
    <property type="component" value="Unassembled WGS sequence"/>
</dbReference>
<gene>
    <name evidence="2" type="ORF">AWB69_02812</name>
</gene>
<evidence type="ECO:0000313" key="3">
    <source>
        <dbReference type="Proteomes" id="UP000054683"/>
    </source>
</evidence>
<sequence>MGQWKIENEYYMSHPSGWTIAKYNVSDAPVYMLWQGDTPRGKRDSVRDAMSLHTQLVGAEVAPTQAVALAPSNSPAASPLVDSSGQPSTKSGNL</sequence>
<feature type="compositionally biased region" description="Polar residues" evidence="1">
    <location>
        <begin position="83"/>
        <end position="94"/>
    </location>
</feature>
<evidence type="ECO:0000313" key="2">
    <source>
        <dbReference type="EMBL" id="SAL32362.1"/>
    </source>
</evidence>
<name>A0A158GK02_9BURK</name>
<feature type="compositionally biased region" description="Low complexity" evidence="1">
    <location>
        <begin position="69"/>
        <end position="81"/>
    </location>
</feature>
<dbReference type="RefSeq" id="WP_062085456.1">
    <property type="nucleotide sequence ID" value="NZ_FCOK02000015.1"/>
</dbReference>
<protein>
    <submittedName>
        <fullName evidence="2">Uncharacterized protein</fullName>
    </submittedName>
</protein>